<evidence type="ECO:0000313" key="3">
    <source>
        <dbReference type="EMBL" id="CBY17968.1"/>
    </source>
</evidence>
<dbReference type="EMBL" id="FN657181">
    <property type="protein sequence ID" value="CBY42456.1"/>
    <property type="molecule type" value="Genomic_DNA"/>
</dbReference>
<protein>
    <recommendedName>
        <fullName evidence="6">Meiosis expressed gene 1 protein homolog</fullName>
    </recommendedName>
</protein>
<proteinExistence type="inferred from homology"/>
<dbReference type="Proteomes" id="UP000011014">
    <property type="component" value="Unassembled WGS sequence"/>
</dbReference>
<evidence type="ECO:0000256" key="1">
    <source>
        <dbReference type="ARBA" id="ARBA00003351"/>
    </source>
</evidence>
<dbReference type="InterPro" id="IPR020186">
    <property type="entry name" value="Meiosis-expressed_gene_1"/>
</dbReference>
<dbReference type="PANTHER" id="PTHR17008">
    <property type="entry name" value="MEIOSIS-EXPRESSED GENE 1 PROTEIN"/>
    <property type="match status" value="1"/>
</dbReference>
<dbReference type="OrthoDB" id="10023051at2759"/>
<dbReference type="GO" id="GO:0005634">
    <property type="term" value="C:nucleus"/>
    <property type="evidence" value="ECO:0007669"/>
    <property type="project" value="InterPro"/>
</dbReference>
<comment type="similarity">
    <text evidence="2">Belongs to the MEIG1 family.</text>
</comment>
<dbReference type="Pfam" id="PF15163">
    <property type="entry name" value="Meiosis_expr"/>
    <property type="match status" value="1"/>
</dbReference>
<evidence type="ECO:0000256" key="2">
    <source>
        <dbReference type="ARBA" id="ARBA00008514"/>
    </source>
</evidence>
<dbReference type="InParanoid" id="E4X2W5"/>
<evidence type="ECO:0000313" key="4">
    <source>
        <dbReference type="EMBL" id="CBY42456.1"/>
    </source>
</evidence>
<accession>E4X2W5</accession>
<dbReference type="PANTHER" id="PTHR17008:SF1">
    <property type="entry name" value="MEIOSIS EXPRESSED GENE 1 PROTEIN HOMOLOG"/>
    <property type="match status" value="1"/>
</dbReference>
<dbReference type="AlphaFoldDB" id="E4X2W5"/>
<keyword evidence="5" id="KW-1185">Reference proteome</keyword>
<gene>
    <name evidence="3" type="ORF">GSOID_T00017597001</name>
    <name evidence="4" type="ORF">GSOID_T00026150001</name>
</gene>
<dbReference type="Proteomes" id="UP000001307">
    <property type="component" value="Unassembled WGS sequence"/>
</dbReference>
<dbReference type="EMBL" id="FN653023">
    <property type="protein sequence ID" value="CBY17968.1"/>
    <property type="molecule type" value="Genomic_DNA"/>
</dbReference>
<name>E4X2W5_OIKDI</name>
<organism evidence="3">
    <name type="scientific">Oikopleura dioica</name>
    <name type="common">Tunicate</name>
    <dbReference type="NCBI Taxonomy" id="34765"/>
    <lineage>
        <taxon>Eukaryota</taxon>
        <taxon>Metazoa</taxon>
        <taxon>Chordata</taxon>
        <taxon>Tunicata</taxon>
        <taxon>Appendicularia</taxon>
        <taxon>Copelata</taxon>
        <taxon>Oikopleuridae</taxon>
        <taxon>Oikopleura</taxon>
    </lineage>
</organism>
<evidence type="ECO:0000313" key="5">
    <source>
        <dbReference type="Proteomes" id="UP000001307"/>
    </source>
</evidence>
<evidence type="ECO:0008006" key="6">
    <source>
        <dbReference type="Google" id="ProtNLM"/>
    </source>
</evidence>
<reference evidence="3" key="1">
    <citation type="journal article" date="2010" name="Science">
        <title>Plasticity of animal genome architecture unmasked by rapid evolution of a pelagic tunicate.</title>
        <authorList>
            <person name="Denoeud F."/>
            <person name="Henriet S."/>
            <person name="Mungpakdee S."/>
            <person name="Aury J.M."/>
            <person name="Da Silva C."/>
            <person name="Brinkmann H."/>
            <person name="Mikhaleva J."/>
            <person name="Olsen L.C."/>
            <person name="Jubin C."/>
            <person name="Canestro C."/>
            <person name="Bouquet J.M."/>
            <person name="Danks G."/>
            <person name="Poulain J."/>
            <person name="Campsteijn C."/>
            <person name="Adamski M."/>
            <person name="Cross I."/>
            <person name="Yadetie F."/>
            <person name="Muffato M."/>
            <person name="Louis A."/>
            <person name="Butcher S."/>
            <person name="Tsagkogeorga G."/>
            <person name="Konrad A."/>
            <person name="Singh S."/>
            <person name="Jensen M.F."/>
            <person name="Cong E.H."/>
            <person name="Eikeseth-Otteraa H."/>
            <person name="Noel B."/>
            <person name="Anthouard V."/>
            <person name="Porcel B.M."/>
            <person name="Kachouri-Lafond R."/>
            <person name="Nishino A."/>
            <person name="Ugolini M."/>
            <person name="Chourrout P."/>
            <person name="Nishida H."/>
            <person name="Aasland R."/>
            <person name="Huzurbazar S."/>
            <person name="Westhof E."/>
            <person name="Delsuc F."/>
            <person name="Lehrach H."/>
            <person name="Reinhardt R."/>
            <person name="Weissenbach J."/>
            <person name="Roy S.W."/>
            <person name="Artiguenave F."/>
            <person name="Postlethwait J.H."/>
            <person name="Manak J.R."/>
            <person name="Thompson E.M."/>
            <person name="Jaillon O."/>
            <person name="Du Pasquier L."/>
            <person name="Boudinot P."/>
            <person name="Liberles D.A."/>
            <person name="Volff J.N."/>
            <person name="Philippe H."/>
            <person name="Lenhard B."/>
            <person name="Roest Crollius H."/>
            <person name="Wincker P."/>
            <person name="Chourrout D."/>
        </authorList>
    </citation>
    <scope>NUCLEOTIDE SEQUENCE [LARGE SCALE GENOMIC DNA]</scope>
</reference>
<sequence>MSYANEIVYAHGEGPTPPARMASNPKVPPAKKVSRAKLWDEEVEDNFRFQAAQYRDEVEFKAVNPNQDVCRWPSGMIKKIRRKDGTWNYFNKDRECYKNLHLVKMYEY</sequence>
<comment type="function">
    <text evidence="1">Essential for spermiogenesis.</text>
</comment>